<dbReference type="AlphaFoldDB" id="A0A848IWE8"/>
<protein>
    <submittedName>
        <fullName evidence="2">Uncharacterized protein</fullName>
    </submittedName>
</protein>
<feature type="chain" id="PRO_5032421794" evidence="1">
    <location>
        <begin position="20"/>
        <end position="305"/>
    </location>
</feature>
<gene>
    <name evidence="2" type="ORF">HH304_04275</name>
</gene>
<sequence length="305" mass="35817">MKSNLFFYLLISCLSTSFAQINSQDSSVQVISYWDLNETYSYAVSEEKFKIIDTDTTNRSFLTYNVDITVVDSTEKSYTIEWKYSNYSSSNENEFIDKLNEVYEGMVIRFTTDELGIFKEIINYNEVKKSVQKTTAFLKEEWKDKEMFQPMIEEVENMFMSKEAFENGIIKDIQQYHLFHGIVLEKEETYYGDIQVPNMFGGEPFDSRIAFWLDTIDFEEYTYDLIMEQSLNSEQLTKATYDFMSSNISEMKAYLSEGGELPKITKDTFTISRVHNTGWLIFSVETTEIKADKTTRIEERIIEIL</sequence>
<organism evidence="2 3">
    <name type="scientific">Marinigracilibium pacificum</name>
    <dbReference type="NCBI Taxonomy" id="2729599"/>
    <lineage>
        <taxon>Bacteria</taxon>
        <taxon>Pseudomonadati</taxon>
        <taxon>Bacteroidota</taxon>
        <taxon>Cytophagia</taxon>
        <taxon>Cytophagales</taxon>
        <taxon>Flammeovirgaceae</taxon>
        <taxon>Marinigracilibium</taxon>
    </lineage>
</organism>
<evidence type="ECO:0000256" key="1">
    <source>
        <dbReference type="SAM" id="SignalP"/>
    </source>
</evidence>
<keyword evidence="1" id="KW-0732">Signal</keyword>
<reference evidence="2 3" key="1">
    <citation type="submission" date="2020-04" db="EMBL/GenBank/DDBJ databases">
        <title>Flammeovirgaceae bacterium KN852 isolated from deep sea.</title>
        <authorList>
            <person name="Zhang D.-C."/>
        </authorList>
    </citation>
    <scope>NUCLEOTIDE SEQUENCE [LARGE SCALE GENOMIC DNA]</scope>
    <source>
        <strain evidence="2 3">KN852</strain>
    </source>
</reference>
<accession>A0A848IWE8</accession>
<dbReference type="Proteomes" id="UP000559010">
    <property type="component" value="Unassembled WGS sequence"/>
</dbReference>
<evidence type="ECO:0000313" key="2">
    <source>
        <dbReference type="EMBL" id="NMM47605.1"/>
    </source>
</evidence>
<feature type="signal peptide" evidence="1">
    <location>
        <begin position="1"/>
        <end position="19"/>
    </location>
</feature>
<proteinExistence type="predicted"/>
<evidence type="ECO:0000313" key="3">
    <source>
        <dbReference type="Proteomes" id="UP000559010"/>
    </source>
</evidence>
<dbReference type="RefSeq" id="WP_169678225.1">
    <property type="nucleotide sequence ID" value="NZ_JABBNU010000002.1"/>
</dbReference>
<dbReference type="EMBL" id="JABBNU010000002">
    <property type="protein sequence ID" value="NMM47605.1"/>
    <property type="molecule type" value="Genomic_DNA"/>
</dbReference>
<name>A0A848IWE8_9BACT</name>
<comment type="caution">
    <text evidence="2">The sequence shown here is derived from an EMBL/GenBank/DDBJ whole genome shotgun (WGS) entry which is preliminary data.</text>
</comment>
<keyword evidence="3" id="KW-1185">Reference proteome</keyword>